<dbReference type="Gene3D" id="3.40.50.300">
    <property type="entry name" value="P-loop containing nucleotide triphosphate hydrolases"/>
    <property type="match status" value="1"/>
</dbReference>
<dbReference type="InterPro" id="IPR052040">
    <property type="entry name" value="GTPase/Isobutyryl-CoA_mutase"/>
</dbReference>
<dbReference type="PANTHER" id="PTHR43087:SF1">
    <property type="entry name" value="LAO_AO TRANSPORT SYSTEM ATPASE"/>
    <property type="match status" value="1"/>
</dbReference>
<accession>A0A9E8HKT7</accession>
<protein>
    <recommendedName>
        <fullName evidence="7">Methylmalonyl Co-A mutase-associated GTPase MeaB</fullName>
    </recommendedName>
</protein>
<evidence type="ECO:0000256" key="1">
    <source>
        <dbReference type="ARBA" id="ARBA00022741"/>
    </source>
</evidence>
<organism evidence="5 6">
    <name type="scientific">Alkalimarinus sediminis</name>
    <dbReference type="NCBI Taxonomy" id="1632866"/>
    <lineage>
        <taxon>Bacteria</taxon>
        <taxon>Pseudomonadati</taxon>
        <taxon>Pseudomonadota</taxon>
        <taxon>Gammaproteobacteria</taxon>
        <taxon>Alteromonadales</taxon>
        <taxon>Alteromonadaceae</taxon>
        <taxon>Alkalimarinus</taxon>
    </lineage>
</organism>
<dbReference type="KEGG" id="asem:NNL22_07755"/>
<gene>
    <name evidence="5" type="ORF">NNL22_07755</name>
</gene>
<evidence type="ECO:0000256" key="3">
    <source>
        <dbReference type="ARBA" id="ARBA00023134"/>
    </source>
</evidence>
<sequence length="349" mass="39475">MSKNQNSIDSMMMTELNDMIERATRLEKWPLARLISLFETSTPKAKQERHNVIDLLNKRPDQLKKSGLVLGITGTPGAGKSSLIGEVCLNMLQQNPQLSIAVLAVDPSSQRSGGSLLGDRTRTNFPVNDKRLFFRSQASDLDLGGVGKKTYQVTRLLRHLFDIIIIETVGIGQSEIEVEQLSDHTCLILQPFAGDQVQFMKAGIMEVPDTFVVNKCDEDSLAKKSYHLLKSSLKLVNISLDQSDAPAKEIFLTSALKQKGIDELARFLLTLHSDLSTRKNKDEQEMYYLRKWVQQEFGRFGTTKFDQLLHDTLWNERSYEEKERIIIDDMQTFIPSLAASNDSNFKCLT</sequence>
<dbReference type="EMBL" id="CP101527">
    <property type="protein sequence ID" value="UZW76470.1"/>
    <property type="molecule type" value="Genomic_DNA"/>
</dbReference>
<dbReference type="PANTHER" id="PTHR43087">
    <property type="entry name" value="LYSINE/ARGININE/ORNITHINE TRANSPORT SYSTEM KINASE"/>
    <property type="match status" value="1"/>
</dbReference>
<dbReference type="AlphaFoldDB" id="A0A9E8HKT7"/>
<evidence type="ECO:0000313" key="6">
    <source>
        <dbReference type="Proteomes" id="UP001164472"/>
    </source>
</evidence>
<dbReference type="SUPFAM" id="SSF52540">
    <property type="entry name" value="P-loop containing nucleoside triphosphate hydrolases"/>
    <property type="match status" value="1"/>
</dbReference>
<keyword evidence="3" id="KW-0342">GTP-binding</keyword>
<dbReference type="Proteomes" id="UP001164472">
    <property type="component" value="Chromosome"/>
</dbReference>
<evidence type="ECO:0000256" key="2">
    <source>
        <dbReference type="ARBA" id="ARBA00022801"/>
    </source>
</evidence>
<evidence type="ECO:0000256" key="4">
    <source>
        <dbReference type="ARBA" id="ARBA00023186"/>
    </source>
</evidence>
<keyword evidence="6" id="KW-1185">Reference proteome</keyword>
<dbReference type="InterPro" id="IPR027417">
    <property type="entry name" value="P-loop_NTPase"/>
</dbReference>
<keyword evidence="2" id="KW-0378">Hydrolase</keyword>
<dbReference type="Pfam" id="PF03308">
    <property type="entry name" value="MeaB"/>
    <property type="match status" value="1"/>
</dbReference>
<dbReference type="RefSeq" id="WP_251811787.1">
    <property type="nucleotide sequence ID" value="NZ_CP101527.1"/>
</dbReference>
<evidence type="ECO:0008006" key="7">
    <source>
        <dbReference type="Google" id="ProtNLM"/>
    </source>
</evidence>
<keyword evidence="4" id="KW-0143">Chaperone</keyword>
<dbReference type="GO" id="GO:0016787">
    <property type="term" value="F:hydrolase activity"/>
    <property type="evidence" value="ECO:0007669"/>
    <property type="project" value="UniProtKB-KW"/>
</dbReference>
<dbReference type="GO" id="GO:0005525">
    <property type="term" value="F:GTP binding"/>
    <property type="evidence" value="ECO:0007669"/>
    <property type="project" value="UniProtKB-KW"/>
</dbReference>
<name>A0A9E8HKT7_9ALTE</name>
<proteinExistence type="predicted"/>
<evidence type="ECO:0000313" key="5">
    <source>
        <dbReference type="EMBL" id="UZW76470.1"/>
    </source>
</evidence>
<keyword evidence="1" id="KW-0547">Nucleotide-binding</keyword>
<reference evidence="5" key="1">
    <citation type="submission" date="2022-07" db="EMBL/GenBank/DDBJ databases">
        <title>Alkalimarinus sp. nov., isolated from gut of a Alitta virens.</title>
        <authorList>
            <person name="Yang A.I."/>
            <person name="Shin N.-R."/>
        </authorList>
    </citation>
    <scope>NUCLEOTIDE SEQUENCE</scope>
    <source>
        <strain evidence="5">FA028</strain>
    </source>
</reference>